<protein>
    <submittedName>
        <fullName evidence="2">Uncharacterized protein</fullName>
    </submittedName>
</protein>
<dbReference type="AlphaFoldDB" id="E0UN06"/>
<dbReference type="OrthoDB" id="427006at2"/>
<organism evidence="2 3">
    <name type="scientific">Gloeothece verrucosa (strain PCC 7822)</name>
    <name type="common">Cyanothece sp. (strain PCC 7822)</name>
    <dbReference type="NCBI Taxonomy" id="497965"/>
    <lineage>
        <taxon>Bacteria</taxon>
        <taxon>Bacillati</taxon>
        <taxon>Cyanobacteriota</taxon>
        <taxon>Cyanophyceae</taxon>
        <taxon>Oscillatoriophycideae</taxon>
        <taxon>Chroococcales</taxon>
        <taxon>Aphanothecaceae</taxon>
        <taxon>Gloeothece</taxon>
        <taxon>Gloeothece verrucosa</taxon>
    </lineage>
</organism>
<sequence>MLQLESQIASLEASGEVAEPNTWISRFIVYKPSGKQYVYYRLMRAVRDKEGKLKRKFVRYLGKKNSTEHEQMKKAIARRNKIQQLQRQLKRLMAQGQPQPKRRSKGASTLNSPLTTDDRLLLVQLQQQLTELTGRFEQLEQLVKGGQNLSGESSNYRPRS</sequence>
<dbReference type="EMBL" id="CP002200">
    <property type="protein sequence ID" value="ADN18336.1"/>
    <property type="molecule type" value="Genomic_DNA"/>
</dbReference>
<evidence type="ECO:0000313" key="3">
    <source>
        <dbReference type="Proteomes" id="UP000008206"/>
    </source>
</evidence>
<reference evidence="3" key="1">
    <citation type="journal article" date="2011" name="MBio">
        <title>Novel metabolic attributes of the genus Cyanothece, comprising a group of unicellular nitrogen-fixing Cyanobacteria.</title>
        <authorList>
            <person name="Bandyopadhyay A."/>
            <person name="Elvitigala T."/>
            <person name="Welsh E."/>
            <person name="Stockel J."/>
            <person name="Liberton M."/>
            <person name="Min H."/>
            <person name="Sherman L.A."/>
            <person name="Pakrasi H.B."/>
        </authorList>
    </citation>
    <scope>NUCLEOTIDE SEQUENCE [LARGE SCALE GENOMIC DNA]</scope>
    <source>
        <strain evidence="3">PCC 7822</strain>
        <plasmid evidence="3">Cy782202</plasmid>
    </source>
</reference>
<feature type="region of interest" description="Disordered" evidence="1">
    <location>
        <begin position="91"/>
        <end position="113"/>
    </location>
</feature>
<dbReference type="HOGENOM" id="CLU_1683651_0_0_3"/>
<evidence type="ECO:0000256" key="1">
    <source>
        <dbReference type="SAM" id="MobiDB-lite"/>
    </source>
</evidence>
<proteinExistence type="predicted"/>
<dbReference type="Proteomes" id="UP000008206">
    <property type="component" value="Plasmid Cy782202"/>
</dbReference>
<keyword evidence="2" id="KW-0614">Plasmid</keyword>
<gene>
    <name evidence="2" type="ordered locus">Cyan7822_6577</name>
</gene>
<name>E0UN06_GLOV7</name>
<accession>E0UN06</accession>
<evidence type="ECO:0000313" key="2">
    <source>
        <dbReference type="EMBL" id="ADN18336.1"/>
    </source>
</evidence>
<keyword evidence="3" id="KW-1185">Reference proteome</keyword>
<geneLocation type="plasmid" evidence="2 3">
    <name>Cy782202</name>
</geneLocation>
<dbReference type="KEGG" id="cyj:Cyan7822_6577"/>